<dbReference type="eggNOG" id="COG4191">
    <property type="taxonomic scope" value="Bacteria"/>
</dbReference>
<dbReference type="PANTHER" id="PTHR43065">
    <property type="entry name" value="SENSOR HISTIDINE KINASE"/>
    <property type="match status" value="1"/>
</dbReference>
<evidence type="ECO:0000256" key="8">
    <source>
        <dbReference type="ARBA" id="ARBA00023012"/>
    </source>
</evidence>
<dbReference type="Gene3D" id="1.10.287.130">
    <property type="match status" value="1"/>
</dbReference>
<dbReference type="PROSITE" id="PS50112">
    <property type="entry name" value="PAS"/>
    <property type="match status" value="1"/>
</dbReference>
<reference evidence="13 14" key="1">
    <citation type="submission" date="2008-05" db="EMBL/GenBank/DDBJ databases">
        <title>Complete sequence of chromosome of Geobacter lovleyi SZ.</title>
        <authorList>
            <consortium name="US DOE Joint Genome Institute"/>
            <person name="Lucas S."/>
            <person name="Copeland A."/>
            <person name="Lapidus A."/>
            <person name="Glavina del Rio T."/>
            <person name="Dalin E."/>
            <person name="Tice H."/>
            <person name="Bruce D."/>
            <person name="Goodwin L."/>
            <person name="Pitluck S."/>
            <person name="Chertkov O."/>
            <person name="Meincke L."/>
            <person name="Brettin T."/>
            <person name="Detter J.C."/>
            <person name="Han C."/>
            <person name="Tapia R."/>
            <person name="Kuske C.R."/>
            <person name="Schmutz J."/>
            <person name="Larimer F."/>
            <person name="Land M."/>
            <person name="Hauser L."/>
            <person name="Kyrpides N."/>
            <person name="Mikhailova N."/>
            <person name="Sung Y."/>
            <person name="Fletcher K.E."/>
            <person name="Ritalahti K.M."/>
            <person name="Loeffler F.E."/>
            <person name="Richardson P."/>
        </authorList>
    </citation>
    <scope>NUCLEOTIDE SEQUENCE [LARGE SCALE GENOMIC DNA]</scope>
    <source>
        <strain evidence="14">ATCC BAA-1151 / DSM 17278 / SZ</strain>
    </source>
</reference>
<accession>B3EBF0</accession>
<dbReference type="Gene3D" id="3.30.450.20">
    <property type="entry name" value="PAS domain"/>
    <property type="match status" value="1"/>
</dbReference>
<evidence type="ECO:0000256" key="2">
    <source>
        <dbReference type="ARBA" id="ARBA00012438"/>
    </source>
</evidence>
<keyword evidence="7" id="KW-0067">ATP-binding</keyword>
<dbReference type="InterPro" id="IPR004358">
    <property type="entry name" value="Sig_transdc_His_kin-like_C"/>
</dbReference>
<evidence type="ECO:0000256" key="5">
    <source>
        <dbReference type="ARBA" id="ARBA00022741"/>
    </source>
</evidence>
<dbReference type="SMART" id="SM00388">
    <property type="entry name" value="HisKA"/>
    <property type="match status" value="1"/>
</dbReference>
<organism evidence="13 14">
    <name type="scientific">Trichlorobacter lovleyi (strain ATCC BAA-1151 / DSM 17278 / SZ)</name>
    <name type="common">Geobacter lovleyi</name>
    <dbReference type="NCBI Taxonomy" id="398767"/>
    <lineage>
        <taxon>Bacteria</taxon>
        <taxon>Pseudomonadati</taxon>
        <taxon>Thermodesulfobacteriota</taxon>
        <taxon>Desulfuromonadia</taxon>
        <taxon>Geobacterales</taxon>
        <taxon>Geobacteraceae</taxon>
        <taxon>Trichlorobacter</taxon>
    </lineage>
</organism>
<keyword evidence="9" id="KW-0812">Transmembrane</keyword>
<proteinExistence type="predicted"/>
<dbReference type="STRING" id="398767.Glov_1828"/>
<dbReference type="EMBL" id="CP001089">
    <property type="protein sequence ID" value="ACD95544.1"/>
    <property type="molecule type" value="Genomic_DNA"/>
</dbReference>
<dbReference type="Gene3D" id="3.30.565.10">
    <property type="entry name" value="Histidine kinase-like ATPase, C-terminal domain"/>
    <property type="match status" value="1"/>
</dbReference>
<dbReference type="InterPro" id="IPR000014">
    <property type="entry name" value="PAS"/>
</dbReference>
<dbReference type="NCBIfam" id="TIGR00229">
    <property type="entry name" value="sensory_box"/>
    <property type="match status" value="1"/>
</dbReference>
<evidence type="ECO:0000256" key="7">
    <source>
        <dbReference type="ARBA" id="ARBA00022840"/>
    </source>
</evidence>
<dbReference type="InterPro" id="IPR036097">
    <property type="entry name" value="HisK_dim/P_sf"/>
</dbReference>
<keyword evidence="14" id="KW-1185">Reference proteome</keyword>
<keyword evidence="9" id="KW-0472">Membrane</keyword>
<dbReference type="AlphaFoldDB" id="B3EBF0"/>
<dbReference type="GO" id="GO:0005524">
    <property type="term" value="F:ATP binding"/>
    <property type="evidence" value="ECO:0007669"/>
    <property type="project" value="UniProtKB-KW"/>
</dbReference>
<evidence type="ECO:0000256" key="3">
    <source>
        <dbReference type="ARBA" id="ARBA00022553"/>
    </source>
</evidence>
<keyword evidence="8" id="KW-0902">Two-component regulatory system</keyword>
<keyword evidence="6 13" id="KW-0418">Kinase</keyword>
<evidence type="ECO:0000256" key="1">
    <source>
        <dbReference type="ARBA" id="ARBA00000085"/>
    </source>
</evidence>
<comment type="catalytic activity">
    <reaction evidence="1">
        <text>ATP + protein L-histidine = ADP + protein N-phospho-L-histidine.</text>
        <dbReference type="EC" id="2.7.13.3"/>
    </reaction>
</comment>
<keyword evidence="4" id="KW-0808">Transferase</keyword>
<dbReference type="EC" id="2.7.13.3" evidence="2"/>
<feature type="domain" description="Histidine kinase" evidence="10">
    <location>
        <begin position="255"/>
        <end position="478"/>
    </location>
</feature>
<dbReference type="HOGENOM" id="CLU_000445_114_39_7"/>
<evidence type="ECO:0000256" key="6">
    <source>
        <dbReference type="ARBA" id="ARBA00022777"/>
    </source>
</evidence>
<dbReference type="SUPFAM" id="SSF55874">
    <property type="entry name" value="ATPase domain of HSP90 chaperone/DNA topoisomerase II/histidine kinase"/>
    <property type="match status" value="1"/>
</dbReference>
<dbReference type="SMART" id="SM00387">
    <property type="entry name" value="HATPase_c"/>
    <property type="match status" value="1"/>
</dbReference>
<evidence type="ECO:0000256" key="4">
    <source>
        <dbReference type="ARBA" id="ARBA00022679"/>
    </source>
</evidence>
<evidence type="ECO:0000256" key="9">
    <source>
        <dbReference type="SAM" id="Phobius"/>
    </source>
</evidence>
<evidence type="ECO:0000313" key="13">
    <source>
        <dbReference type="EMBL" id="ACD95544.1"/>
    </source>
</evidence>
<feature type="domain" description="PAS" evidence="11">
    <location>
        <begin position="110"/>
        <end position="163"/>
    </location>
</feature>
<gene>
    <name evidence="13" type="ordered locus">Glov_1828</name>
</gene>
<dbReference type="KEGG" id="glo:Glov_1828"/>
<dbReference type="InterPro" id="IPR003594">
    <property type="entry name" value="HATPase_dom"/>
</dbReference>
<dbReference type="Proteomes" id="UP000002420">
    <property type="component" value="Chromosome"/>
</dbReference>
<dbReference type="SMART" id="SM00091">
    <property type="entry name" value="PAS"/>
    <property type="match status" value="1"/>
</dbReference>
<evidence type="ECO:0000259" key="12">
    <source>
        <dbReference type="PROSITE" id="PS50113"/>
    </source>
</evidence>
<dbReference type="PROSITE" id="PS50113">
    <property type="entry name" value="PAC"/>
    <property type="match status" value="1"/>
</dbReference>
<dbReference type="InterPro" id="IPR035965">
    <property type="entry name" value="PAS-like_dom_sf"/>
</dbReference>
<protein>
    <recommendedName>
        <fullName evidence="2">histidine kinase</fullName>
        <ecNumber evidence="2">2.7.13.3</ecNumber>
    </recommendedName>
</protein>
<dbReference type="InterPro" id="IPR000700">
    <property type="entry name" value="PAS-assoc_C"/>
</dbReference>
<feature type="domain" description="PAC" evidence="12">
    <location>
        <begin position="191"/>
        <end position="242"/>
    </location>
</feature>
<dbReference type="PRINTS" id="PR00344">
    <property type="entry name" value="BCTRLSENSOR"/>
</dbReference>
<dbReference type="PANTHER" id="PTHR43065:SF46">
    <property type="entry name" value="C4-DICARBOXYLATE TRANSPORT SENSOR PROTEIN DCTB"/>
    <property type="match status" value="1"/>
</dbReference>
<dbReference type="PROSITE" id="PS50109">
    <property type="entry name" value="HIS_KIN"/>
    <property type="match status" value="1"/>
</dbReference>
<dbReference type="Pfam" id="PF00512">
    <property type="entry name" value="HisKA"/>
    <property type="match status" value="1"/>
</dbReference>
<keyword evidence="5" id="KW-0547">Nucleotide-binding</keyword>
<evidence type="ECO:0000313" key="14">
    <source>
        <dbReference type="Proteomes" id="UP000002420"/>
    </source>
</evidence>
<dbReference type="InterPro" id="IPR003661">
    <property type="entry name" value="HisK_dim/P_dom"/>
</dbReference>
<sequence length="503" mass="55363">MKQIFKSISGLKSMFTLFLGRFLPLALFTLLAGGAIFLLERSSHLDLLYKFGKIQSIDERSPLTIALQQHQLVTISAVTLLALLIAAPIAWMRALKQRNDLIVEHQNRENLRSIKLLLDSTIEGIYGTDEEGRCILANRSCARLLGYSAPELLLGKNMHQLMHHSHADGTAYPETECRAHRLITTGVAPALVTDEVFWRQDGSAFPVSYSVHPIQEQDRIIGMVCTFVDISERRQLEDQLRHAQKMEAAGQLAGGIAHDFNNILQIISGNTQILQYDLKQTNPDPPQLLEILKAVERGTALTRSMLAFSRKQTINSIPLELNQLVKDSQLLAQKLLQKNTTLQLDLAETALIITADEVLLQQVLFNLITNARDAMPTGGTITIATAERLLDEQSTGGAKDRVPGTYAVLMVQDTGQGIPEEIRQKIFEPFFTTKEVGKGTGLGLAMVYGTVKQHGGFVQVESKAGLGSCFSVFLPAVAACLMPNRNGTPESIKDFSHGTNSPD</sequence>
<dbReference type="GO" id="GO:0000155">
    <property type="term" value="F:phosphorelay sensor kinase activity"/>
    <property type="evidence" value="ECO:0007669"/>
    <property type="project" value="InterPro"/>
</dbReference>
<dbReference type="InterPro" id="IPR036890">
    <property type="entry name" value="HATPase_C_sf"/>
</dbReference>
<dbReference type="InterPro" id="IPR005467">
    <property type="entry name" value="His_kinase_dom"/>
</dbReference>
<name>B3EBF0_TRIL1</name>
<dbReference type="CDD" id="cd00130">
    <property type="entry name" value="PAS"/>
    <property type="match status" value="1"/>
</dbReference>
<dbReference type="Pfam" id="PF02518">
    <property type="entry name" value="HATPase_c"/>
    <property type="match status" value="1"/>
</dbReference>
<dbReference type="RefSeq" id="WP_012469883.1">
    <property type="nucleotide sequence ID" value="NC_010814.1"/>
</dbReference>
<dbReference type="Pfam" id="PF13426">
    <property type="entry name" value="PAS_9"/>
    <property type="match status" value="1"/>
</dbReference>
<evidence type="ECO:0000259" key="10">
    <source>
        <dbReference type="PROSITE" id="PS50109"/>
    </source>
</evidence>
<feature type="transmembrane region" description="Helical" evidence="9">
    <location>
        <begin position="21"/>
        <end position="39"/>
    </location>
</feature>
<dbReference type="SUPFAM" id="SSF47384">
    <property type="entry name" value="Homodimeric domain of signal transducing histidine kinase"/>
    <property type="match status" value="1"/>
</dbReference>
<evidence type="ECO:0000259" key="11">
    <source>
        <dbReference type="PROSITE" id="PS50112"/>
    </source>
</evidence>
<dbReference type="SUPFAM" id="SSF55785">
    <property type="entry name" value="PYP-like sensor domain (PAS domain)"/>
    <property type="match status" value="1"/>
</dbReference>
<keyword evidence="9" id="KW-1133">Transmembrane helix</keyword>
<feature type="transmembrane region" description="Helical" evidence="9">
    <location>
        <begin position="72"/>
        <end position="91"/>
    </location>
</feature>
<keyword evidence="3" id="KW-0597">Phosphoprotein</keyword>